<dbReference type="NCBIfam" id="TIGR00589">
    <property type="entry name" value="ogt"/>
    <property type="match status" value="1"/>
</dbReference>
<comment type="catalytic activity">
    <reaction evidence="1">
        <text>a 4-O-methyl-thymidine in DNA + L-cysteinyl-[protein] = a thymidine in DNA + S-methyl-L-cysteinyl-[protein]</text>
        <dbReference type="Rhea" id="RHEA:53428"/>
        <dbReference type="Rhea" id="RHEA-COMP:10131"/>
        <dbReference type="Rhea" id="RHEA-COMP:10132"/>
        <dbReference type="Rhea" id="RHEA-COMP:13555"/>
        <dbReference type="Rhea" id="RHEA-COMP:13556"/>
        <dbReference type="ChEBI" id="CHEBI:29950"/>
        <dbReference type="ChEBI" id="CHEBI:82612"/>
        <dbReference type="ChEBI" id="CHEBI:137386"/>
        <dbReference type="ChEBI" id="CHEBI:137387"/>
        <dbReference type="EC" id="2.1.1.63"/>
    </reaction>
</comment>
<keyword evidence="5" id="KW-0234">DNA repair</keyword>
<dbReference type="InterPro" id="IPR001497">
    <property type="entry name" value="MethylDNA_cys_MeTrfase_AS"/>
</dbReference>
<organism evidence="8 9">
    <name type="scientific">Naumannella halotolerans</name>
    <dbReference type="NCBI Taxonomy" id="993414"/>
    <lineage>
        <taxon>Bacteria</taxon>
        <taxon>Bacillati</taxon>
        <taxon>Actinomycetota</taxon>
        <taxon>Actinomycetes</taxon>
        <taxon>Propionibacteriales</taxon>
        <taxon>Propionibacteriaceae</taxon>
        <taxon>Naumannella</taxon>
    </lineage>
</organism>
<dbReference type="Proteomes" id="UP000295371">
    <property type="component" value="Unassembled WGS sequence"/>
</dbReference>
<evidence type="ECO:0000256" key="1">
    <source>
        <dbReference type="ARBA" id="ARBA00001286"/>
    </source>
</evidence>
<dbReference type="GO" id="GO:0006281">
    <property type="term" value="P:DNA repair"/>
    <property type="evidence" value="ECO:0007669"/>
    <property type="project" value="UniProtKB-KW"/>
</dbReference>
<keyword evidence="3 8" id="KW-0808">Transferase</keyword>
<keyword evidence="9" id="KW-1185">Reference proteome</keyword>
<evidence type="ECO:0000256" key="2">
    <source>
        <dbReference type="ARBA" id="ARBA00022603"/>
    </source>
</evidence>
<evidence type="ECO:0000256" key="4">
    <source>
        <dbReference type="ARBA" id="ARBA00022763"/>
    </source>
</evidence>
<dbReference type="EMBL" id="SOAW01000001">
    <property type="protein sequence ID" value="TDT34031.1"/>
    <property type="molecule type" value="Genomic_DNA"/>
</dbReference>
<dbReference type="CDD" id="cd06445">
    <property type="entry name" value="ATase"/>
    <property type="match status" value="1"/>
</dbReference>
<evidence type="ECO:0000256" key="6">
    <source>
        <dbReference type="ARBA" id="ARBA00049348"/>
    </source>
</evidence>
<evidence type="ECO:0000256" key="5">
    <source>
        <dbReference type="ARBA" id="ARBA00023204"/>
    </source>
</evidence>
<dbReference type="Gene3D" id="1.10.10.10">
    <property type="entry name" value="Winged helix-like DNA-binding domain superfamily/Winged helix DNA-binding domain"/>
    <property type="match status" value="1"/>
</dbReference>
<accession>A0A4R7J947</accession>
<comment type="catalytic activity">
    <reaction evidence="6">
        <text>a 6-O-methyl-2'-deoxyguanosine in DNA + L-cysteinyl-[protein] = S-methyl-L-cysteinyl-[protein] + a 2'-deoxyguanosine in DNA</text>
        <dbReference type="Rhea" id="RHEA:24000"/>
        <dbReference type="Rhea" id="RHEA-COMP:10131"/>
        <dbReference type="Rhea" id="RHEA-COMP:10132"/>
        <dbReference type="Rhea" id="RHEA-COMP:11367"/>
        <dbReference type="Rhea" id="RHEA-COMP:11368"/>
        <dbReference type="ChEBI" id="CHEBI:29950"/>
        <dbReference type="ChEBI" id="CHEBI:82612"/>
        <dbReference type="ChEBI" id="CHEBI:85445"/>
        <dbReference type="ChEBI" id="CHEBI:85448"/>
        <dbReference type="EC" id="2.1.1.63"/>
    </reaction>
</comment>
<dbReference type="PANTHER" id="PTHR10815">
    <property type="entry name" value="METHYLATED-DNA--PROTEIN-CYSTEINE METHYLTRANSFERASE"/>
    <property type="match status" value="1"/>
</dbReference>
<dbReference type="AlphaFoldDB" id="A0A4R7J947"/>
<dbReference type="SUPFAM" id="SSF46767">
    <property type="entry name" value="Methylated DNA-protein cysteine methyltransferase, C-terminal domain"/>
    <property type="match status" value="1"/>
</dbReference>
<dbReference type="PROSITE" id="PS00374">
    <property type="entry name" value="MGMT"/>
    <property type="match status" value="1"/>
</dbReference>
<evidence type="ECO:0000313" key="9">
    <source>
        <dbReference type="Proteomes" id="UP000295371"/>
    </source>
</evidence>
<dbReference type="OrthoDB" id="9802228at2"/>
<dbReference type="Pfam" id="PF01035">
    <property type="entry name" value="DNA_binding_1"/>
    <property type="match status" value="1"/>
</dbReference>
<dbReference type="RefSeq" id="WP_133754456.1">
    <property type="nucleotide sequence ID" value="NZ_SOAW01000001.1"/>
</dbReference>
<dbReference type="InterPro" id="IPR036388">
    <property type="entry name" value="WH-like_DNA-bd_sf"/>
</dbReference>
<keyword evidence="2 8" id="KW-0489">Methyltransferase</keyword>
<name>A0A4R7J947_9ACTN</name>
<evidence type="ECO:0000256" key="3">
    <source>
        <dbReference type="ARBA" id="ARBA00022679"/>
    </source>
</evidence>
<dbReference type="GO" id="GO:0032259">
    <property type="term" value="P:methylation"/>
    <property type="evidence" value="ECO:0007669"/>
    <property type="project" value="UniProtKB-KW"/>
</dbReference>
<keyword evidence="4" id="KW-0227">DNA damage</keyword>
<comment type="caution">
    <text evidence="8">The sequence shown here is derived from an EMBL/GenBank/DDBJ whole genome shotgun (WGS) entry which is preliminary data.</text>
</comment>
<gene>
    <name evidence="8" type="ORF">CLV29_1676</name>
</gene>
<sequence>MTDRSPAFTATISTVGGELTYLWRDRGGAPVIIASGWAEAKTLQALVHPDLRPEQVSRRSHPAVTEAVGGWADGAADSLDAIAVEQRGGAFIGHAWQVLRTVRGTITYTEFAARSGNPRAVRAAATACARNAAALFVPCHRVLRSDGSLGGFRYGLQVKQALIAHEKRAG</sequence>
<proteinExistence type="predicted"/>
<evidence type="ECO:0000259" key="7">
    <source>
        <dbReference type="Pfam" id="PF01035"/>
    </source>
</evidence>
<feature type="domain" description="Methylated-DNA-[protein]-cysteine S-methyltransferase DNA binding" evidence="7">
    <location>
        <begin position="94"/>
        <end position="167"/>
    </location>
</feature>
<dbReference type="InterPro" id="IPR014048">
    <property type="entry name" value="MethylDNA_cys_MeTrfase_DNA-bd"/>
</dbReference>
<evidence type="ECO:0000313" key="8">
    <source>
        <dbReference type="EMBL" id="TDT34031.1"/>
    </source>
</evidence>
<dbReference type="PANTHER" id="PTHR10815:SF14">
    <property type="entry name" value="BIFUNCTIONAL TRANSCRIPTIONAL ACTIVATOR_DNA REPAIR ENZYME ADA"/>
    <property type="match status" value="1"/>
</dbReference>
<reference evidence="8 9" key="1">
    <citation type="submission" date="2019-03" db="EMBL/GenBank/DDBJ databases">
        <title>Genomic Encyclopedia of Archaeal and Bacterial Type Strains, Phase II (KMG-II): from individual species to whole genera.</title>
        <authorList>
            <person name="Goeker M."/>
        </authorList>
    </citation>
    <scope>NUCLEOTIDE SEQUENCE [LARGE SCALE GENOMIC DNA]</scope>
    <source>
        <strain evidence="8 9">DSM 24323</strain>
    </source>
</reference>
<dbReference type="InterPro" id="IPR036217">
    <property type="entry name" value="MethylDNA_cys_MeTrfase_DNAb"/>
</dbReference>
<dbReference type="GO" id="GO:0003908">
    <property type="term" value="F:methylated-DNA-[protein]-cysteine S-methyltransferase activity"/>
    <property type="evidence" value="ECO:0007669"/>
    <property type="project" value="UniProtKB-EC"/>
</dbReference>
<protein>
    <submittedName>
        <fullName evidence="8">Methylated-DNA-[protein]-cysteine S-methyltransferase</fullName>
    </submittedName>
</protein>